<reference evidence="1" key="1">
    <citation type="submission" date="2005-09" db="EMBL/GenBank/DDBJ databases">
        <title>Annotation of Vibrio cholerae MO10.</title>
        <authorList>
            <person name="Colwell R."/>
            <person name="Grim C.J."/>
            <person name="Young S."/>
            <person name="Jaffe D."/>
            <person name="Gnerre S."/>
            <person name="Berlin A."/>
            <person name="Heiman D."/>
            <person name="Hepburn T."/>
            <person name="Shea T."/>
            <person name="Sykes S."/>
            <person name="Yandava C."/>
            <person name="Alvarado L."/>
            <person name="Kodira C."/>
            <person name="Borodovsky M."/>
            <person name="Heidelberg J."/>
            <person name="Lander E."/>
            <person name="Galagan J."/>
            <person name="Nusbaum C."/>
            <person name="Birren B."/>
        </authorList>
    </citation>
    <scope>NUCLEOTIDE SEQUENCE [LARGE SCALE GENOMIC DNA]</scope>
    <source>
        <strain evidence="1">MO10</strain>
    </source>
</reference>
<accession>A0A0X1L0S6</accession>
<dbReference type="Proteomes" id="UP000004687">
    <property type="component" value="Unassembled WGS sequence"/>
</dbReference>
<organism evidence="1">
    <name type="scientific">Vibrio cholerae (strain MO10)</name>
    <dbReference type="NCBI Taxonomy" id="345072"/>
    <lineage>
        <taxon>Bacteria</taxon>
        <taxon>Pseudomonadati</taxon>
        <taxon>Pseudomonadota</taxon>
        <taxon>Gammaproteobacteria</taxon>
        <taxon>Vibrionales</taxon>
        <taxon>Vibrionaceae</taxon>
        <taxon>Vibrio</taxon>
    </lineage>
</organism>
<protein>
    <submittedName>
        <fullName evidence="1">Uncharacterized protein</fullName>
    </submittedName>
</protein>
<reference evidence="1" key="2">
    <citation type="submission" date="2008-07" db="EMBL/GenBank/DDBJ databases">
        <authorList>
            <consortium name="Broad Institute Genome Sequencing Platform"/>
            <person name="Colwell R."/>
            <person name="Grim C.J."/>
            <person name="Young S."/>
            <person name="Jaffe D."/>
            <person name="Gnerre S."/>
            <person name="Berlin A."/>
            <person name="Heiman D."/>
            <person name="Hepburn T."/>
            <person name="Shea T."/>
            <person name="Sykes S."/>
            <person name="Alvarado L."/>
            <person name="Kodira C."/>
            <person name="Heidelberg J."/>
            <person name="Lander E."/>
            <person name="Galagan J."/>
            <person name="Nusbaum C."/>
            <person name="Birren B."/>
        </authorList>
    </citation>
    <scope>NUCLEOTIDE SEQUENCE [LARGE SCALE GENOMIC DNA]</scope>
    <source>
        <strain evidence="1">MO10</strain>
    </source>
</reference>
<gene>
    <name evidence="1" type="ORF">VchoM_02130</name>
</gene>
<dbReference type="AlphaFoldDB" id="A0A0X1L0S6"/>
<sequence length="38" mass="4755">MLIRELALAAYQFHRYFKIHFMFQFKVFLFLAKGFFSF</sequence>
<dbReference type="HOGENOM" id="CLU_3206737_0_0_6"/>
<proteinExistence type="predicted"/>
<evidence type="ECO:0000313" key="1">
    <source>
        <dbReference type="EMBL" id="EET24103.1"/>
    </source>
</evidence>
<dbReference type="EMBL" id="DS990137">
    <property type="protein sequence ID" value="EET24103.1"/>
    <property type="molecule type" value="Genomic_DNA"/>
</dbReference>
<name>A0A0X1L0S6_VIBCO</name>